<feature type="non-terminal residue" evidence="2">
    <location>
        <position position="99"/>
    </location>
</feature>
<feature type="transmembrane region" description="Helical" evidence="1">
    <location>
        <begin position="50"/>
        <end position="75"/>
    </location>
</feature>
<name>A0A8J4WDL6_9TREM</name>
<protein>
    <submittedName>
        <fullName evidence="2">Uncharacterized protein</fullName>
    </submittedName>
</protein>
<keyword evidence="3" id="KW-1185">Reference proteome</keyword>
<dbReference type="AlphaFoldDB" id="A0A8J4WDL6"/>
<accession>A0A8J4WDL6</accession>
<keyword evidence="1" id="KW-1133">Transmembrane helix</keyword>
<keyword evidence="1" id="KW-0472">Membrane</keyword>
<dbReference type="Proteomes" id="UP000748531">
    <property type="component" value="Unassembled WGS sequence"/>
</dbReference>
<evidence type="ECO:0000313" key="3">
    <source>
        <dbReference type="Proteomes" id="UP000748531"/>
    </source>
</evidence>
<organism evidence="2 3">
    <name type="scientific">Paragonimus heterotremus</name>
    <dbReference type="NCBI Taxonomy" id="100268"/>
    <lineage>
        <taxon>Eukaryota</taxon>
        <taxon>Metazoa</taxon>
        <taxon>Spiralia</taxon>
        <taxon>Lophotrochozoa</taxon>
        <taxon>Platyhelminthes</taxon>
        <taxon>Trematoda</taxon>
        <taxon>Digenea</taxon>
        <taxon>Plagiorchiida</taxon>
        <taxon>Troglotremata</taxon>
        <taxon>Troglotrematidae</taxon>
        <taxon>Paragonimus</taxon>
    </lineage>
</organism>
<proteinExistence type="predicted"/>
<keyword evidence="1" id="KW-0812">Transmembrane</keyword>
<sequence>IPQSSRHNFQREASLFYSPSDFSGFFSDLYLSGMNFADTALAEFQPTLCYLFITVLVSALVSPFHIIIVGSYIIVPVFSSFYEMGVDTIFLCFRTCVIG</sequence>
<comment type="caution">
    <text evidence="2">The sequence shown here is derived from an EMBL/GenBank/DDBJ whole genome shotgun (WGS) entry which is preliminary data.</text>
</comment>
<reference evidence="2" key="1">
    <citation type="submission" date="2019-05" db="EMBL/GenBank/DDBJ databases">
        <title>Annotation for the trematode Paragonimus heterotremus.</title>
        <authorList>
            <person name="Choi Y.-J."/>
        </authorList>
    </citation>
    <scope>NUCLEOTIDE SEQUENCE</scope>
    <source>
        <strain evidence="2">LC</strain>
    </source>
</reference>
<dbReference type="OrthoDB" id="420519at2759"/>
<dbReference type="EMBL" id="LUCH01010141">
    <property type="protein sequence ID" value="KAF5395841.1"/>
    <property type="molecule type" value="Genomic_DNA"/>
</dbReference>
<evidence type="ECO:0000256" key="1">
    <source>
        <dbReference type="SAM" id="Phobius"/>
    </source>
</evidence>
<gene>
    <name evidence="2" type="ORF">PHET_11020</name>
</gene>
<evidence type="ECO:0000313" key="2">
    <source>
        <dbReference type="EMBL" id="KAF5395841.1"/>
    </source>
</evidence>